<gene>
    <name evidence="2" type="ORF">EVOR1521_LOCUS26109</name>
</gene>
<evidence type="ECO:0000313" key="3">
    <source>
        <dbReference type="Proteomes" id="UP001178507"/>
    </source>
</evidence>
<keyword evidence="1" id="KW-0812">Transmembrane</keyword>
<protein>
    <submittedName>
        <fullName evidence="2">Uncharacterized protein</fullName>
    </submittedName>
</protein>
<reference evidence="2" key="1">
    <citation type="submission" date="2023-08" db="EMBL/GenBank/DDBJ databases">
        <authorList>
            <person name="Chen Y."/>
            <person name="Shah S."/>
            <person name="Dougan E. K."/>
            <person name="Thang M."/>
            <person name="Chan C."/>
        </authorList>
    </citation>
    <scope>NUCLEOTIDE SEQUENCE</scope>
</reference>
<feature type="transmembrane region" description="Helical" evidence="1">
    <location>
        <begin position="12"/>
        <end position="33"/>
    </location>
</feature>
<keyword evidence="3" id="KW-1185">Reference proteome</keyword>
<keyword evidence="1" id="KW-1133">Transmembrane helix</keyword>
<sequence length="176" mass="19726">MVPAENGQAPRWAWGAALVLVAGSGLLSLVAWLRKGEKRPERPLLSSPLMPVVLPPKSPAEPDSEELRKAVPELLAAVQHLPKSQEDVPPLAELLQKTQASYQDHGWLQRRDEPALDLARWLEARDLRELVQLSSRRAVLMEKLEELHDLKWDAPFDAEEEAIKENKIARDAAGME</sequence>
<evidence type="ECO:0000256" key="1">
    <source>
        <dbReference type="SAM" id="Phobius"/>
    </source>
</evidence>
<dbReference type="EMBL" id="CAUJNA010003495">
    <property type="protein sequence ID" value="CAJ1403437.1"/>
    <property type="molecule type" value="Genomic_DNA"/>
</dbReference>
<dbReference type="Proteomes" id="UP001178507">
    <property type="component" value="Unassembled WGS sequence"/>
</dbReference>
<organism evidence="2 3">
    <name type="scientific">Effrenium voratum</name>
    <dbReference type="NCBI Taxonomy" id="2562239"/>
    <lineage>
        <taxon>Eukaryota</taxon>
        <taxon>Sar</taxon>
        <taxon>Alveolata</taxon>
        <taxon>Dinophyceae</taxon>
        <taxon>Suessiales</taxon>
        <taxon>Symbiodiniaceae</taxon>
        <taxon>Effrenium</taxon>
    </lineage>
</organism>
<keyword evidence="1" id="KW-0472">Membrane</keyword>
<dbReference type="AlphaFoldDB" id="A0AA36JD56"/>
<comment type="caution">
    <text evidence="2">The sequence shown here is derived from an EMBL/GenBank/DDBJ whole genome shotgun (WGS) entry which is preliminary data.</text>
</comment>
<name>A0AA36JD56_9DINO</name>
<accession>A0AA36JD56</accession>
<evidence type="ECO:0000313" key="2">
    <source>
        <dbReference type="EMBL" id="CAJ1403437.1"/>
    </source>
</evidence>
<proteinExistence type="predicted"/>